<proteinExistence type="inferred from homology"/>
<name>A0A4R7AUF6_9NEIS</name>
<keyword evidence="6" id="KW-1185">Reference proteome</keyword>
<accession>A0A4R7AUF6</accession>
<keyword evidence="5" id="KW-0449">Lipoprotein</keyword>
<dbReference type="RefSeq" id="WP_133684250.1">
    <property type="nucleotide sequence ID" value="NZ_SNZP01000023.1"/>
</dbReference>
<dbReference type="PANTHER" id="PTHR30035">
    <property type="entry name" value="LIPOPROTEIN VACJ-RELATED"/>
    <property type="match status" value="1"/>
</dbReference>
<dbReference type="AlphaFoldDB" id="A0A4R7AUF6"/>
<evidence type="ECO:0000256" key="3">
    <source>
        <dbReference type="SAM" id="MobiDB-lite"/>
    </source>
</evidence>
<dbReference type="OrthoDB" id="9785326at2"/>
<keyword evidence="2 4" id="KW-0732">Signal</keyword>
<evidence type="ECO:0000256" key="2">
    <source>
        <dbReference type="ARBA" id="ARBA00022729"/>
    </source>
</evidence>
<comment type="similarity">
    <text evidence="1">Belongs to the MlaA family.</text>
</comment>
<feature type="chain" id="PRO_5020228313" evidence="4">
    <location>
        <begin position="21"/>
        <end position="268"/>
    </location>
</feature>
<sequence>MKAMPIVMLCAALLATGCATHPSNPQDPLEPMNRSIYNFNDKLDRAVAQPVARAYRQVTPQPARTGVSNFFDNLLDAYSLANDILSAQPVKAMNDLMRVAVNTTFGVFGLVDFATPMGLKSNKTSLGDTLARWGWKDSHYLVLPILGPSTVRDGLGTATTLYIGPERRILFKAPATANVADGVQLVSRRERLLDVSDAIDEAAIDPYSYTRDAYLQLRAAQIGGASQASAPASQTPNADDLDIDQLVTPDAAPSTAPSNVKPDASAPH</sequence>
<dbReference type="Proteomes" id="UP000295611">
    <property type="component" value="Unassembled WGS sequence"/>
</dbReference>
<dbReference type="PRINTS" id="PR01805">
    <property type="entry name" value="VACJLIPOPROT"/>
</dbReference>
<dbReference type="InterPro" id="IPR007428">
    <property type="entry name" value="MlaA"/>
</dbReference>
<evidence type="ECO:0000313" key="5">
    <source>
        <dbReference type="EMBL" id="TDR70543.1"/>
    </source>
</evidence>
<organism evidence="5 6">
    <name type="scientific">Paludibacterium purpuratum</name>
    <dbReference type="NCBI Taxonomy" id="1144873"/>
    <lineage>
        <taxon>Bacteria</taxon>
        <taxon>Pseudomonadati</taxon>
        <taxon>Pseudomonadota</taxon>
        <taxon>Betaproteobacteria</taxon>
        <taxon>Neisseriales</taxon>
        <taxon>Chromobacteriaceae</taxon>
        <taxon>Paludibacterium</taxon>
    </lineage>
</organism>
<dbReference type="Pfam" id="PF04333">
    <property type="entry name" value="MlaA"/>
    <property type="match status" value="1"/>
</dbReference>
<dbReference type="GO" id="GO:0120010">
    <property type="term" value="P:intermembrane phospholipid transfer"/>
    <property type="evidence" value="ECO:0007669"/>
    <property type="project" value="TreeGrafter"/>
</dbReference>
<protein>
    <submittedName>
        <fullName evidence="5">Phospholipid-binding lipoprotein MlaA</fullName>
    </submittedName>
</protein>
<evidence type="ECO:0000256" key="1">
    <source>
        <dbReference type="ARBA" id="ARBA00010634"/>
    </source>
</evidence>
<dbReference type="EMBL" id="SNZP01000023">
    <property type="protein sequence ID" value="TDR70543.1"/>
    <property type="molecule type" value="Genomic_DNA"/>
</dbReference>
<gene>
    <name evidence="5" type="ORF">DFP86_1237</name>
</gene>
<evidence type="ECO:0000256" key="4">
    <source>
        <dbReference type="SAM" id="SignalP"/>
    </source>
</evidence>
<reference evidence="5 6" key="1">
    <citation type="submission" date="2019-03" db="EMBL/GenBank/DDBJ databases">
        <title>Genomic Encyclopedia of Type Strains, Phase III (KMG-III): the genomes of soil and plant-associated and newly described type strains.</title>
        <authorList>
            <person name="Whitman W."/>
        </authorList>
    </citation>
    <scope>NUCLEOTIDE SEQUENCE [LARGE SCALE GENOMIC DNA]</scope>
    <source>
        <strain evidence="5 6">CECT 8976</strain>
    </source>
</reference>
<comment type="caution">
    <text evidence="5">The sequence shown here is derived from an EMBL/GenBank/DDBJ whole genome shotgun (WGS) entry which is preliminary data.</text>
</comment>
<feature type="region of interest" description="Disordered" evidence="3">
    <location>
        <begin position="248"/>
        <end position="268"/>
    </location>
</feature>
<evidence type="ECO:0000313" key="6">
    <source>
        <dbReference type="Proteomes" id="UP000295611"/>
    </source>
</evidence>
<dbReference type="PANTHER" id="PTHR30035:SF3">
    <property type="entry name" value="INTERMEMBRANE PHOSPHOLIPID TRANSPORT SYSTEM LIPOPROTEIN MLAA"/>
    <property type="match status" value="1"/>
</dbReference>
<dbReference type="GO" id="GO:0016020">
    <property type="term" value="C:membrane"/>
    <property type="evidence" value="ECO:0007669"/>
    <property type="project" value="InterPro"/>
</dbReference>
<dbReference type="PROSITE" id="PS51257">
    <property type="entry name" value="PROKAR_LIPOPROTEIN"/>
    <property type="match status" value="1"/>
</dbReference>
<feature type="signal peptide" evidence="4">
    <location>
        <begin position="1"/>
        <end position="20"/>
    </location>
</feature>